<organism evidence="4 5">
    <name type="scientific">Paenibacillus bovis</name>
    <dbReference type="NCBI Taxonomy" id="1616788"/>
    <lineage>
        <taxon>Bacteria</taxon>
        <taxon>Bacillati</taxon>
        <taxon>Bacillota</taxon>
        <taxon>Bacilli</taxon>
        <taxon>Bacillales</taxon>
        <taxon>Paenibacillaceae</taxon>
        <taxon>Paenibacillus</taxon>
    </lineage>
</organism>
<keyword evidence="5" id="KW-1185">Reference proteome</keyword>
<dbReference type="SMART" id="SM00894">
    <property type="entry name" value="Excalibur"/>
    <property type="match status" value="1"/>
</dbReference>
<keyword evidence="2" id="KW-0812">Transmembrane</keyword>
<evidence type="ECO:0000256" key="1">
    <source>
        <dbReference type="SAM" id="MobiDB-lite"/>
    </source>
</evidence>
<geneLocation type="plasmid" evidence="4 5">
    <name>unnamed1</name>
</geneLocation>
<proteinExistence type="predicted"/>
<sequence length="285" mass="30663">MKNKKVWKFIGWLFIPYIMIFFQWNKLSGVKRGLGVTWAAISLISGISNGQAAQPPAAQQAAESSQTVKIQQANESPAAAVESSAKTGYDATIQFPANRYPQTAKHIKTAISGGKEAVCTIDRAGAKENRSEALAGMTTKEGYDRDEWPMAMCAEGGAGADVAYVESSDNRGAGSWVGHQLSEYPDGTRMRFVIANVEVKSAAAEKKEPAPAEKKPVAPKTPAAQPEVKKQPVKEETPIVREDPSSYVSYQNCSAVRAAGADPLYESDPGYSTKLDRDRDGVACE</sequence>
<feature type="compositionally biased region" description="Polar residues" evidence="1">
    <location>
        <begin position="63"/>
        <end position="75"/>
    </location>
</feature>
<dbReference type="AlphaFoldDB" id="A0A1X9T4G9"/>
<dbReference type="KEGG" id="pbv:AR543_p0161"/>
<evidence type="ECO:0000259" key="3">
    <source>
        <dbReference type="SMART" id="SM00894"/>
    </source>
</evidence>
<dbReference type="Proteomes" id="UP000078148">
    <property type="component" value="Plasmid unnamed1"/>
</dbReference>
<gene>
    <name evidence="4" type="ORF">AR543_p0161</name>
</gene>
<feature type="compositionally biased region" description="Basic and acidic residues" evidence="1">
    <location>
        <begin position="227"/>
        <end position="244"/>
    </location>
</feature>
<protein>
    <recommendedName>
        <fullName evidence="3">Excalibur calcium-binding domain-containing protein</fullName>
    </recommendedName>
</protein>
<accession>A0A1X9T4G9</accession>
<keyword evidence="2" id="KW-0472">Membrane</keyword>
<feature type="compositionally biased region" description="Basic and acidic residues" evidence="1">
    <location>
        <begin position="274"/>
        <end position="285"/>
    </location>
</feature>
<feature type="compositionally biased region" description="Basic and acidic residues" evidence="1">
    <location>
        <begin position="203"/>
        <end position="216"/>
    </location>
</feature>
<feature type="region of interest" description="Disordered" evidence="1">
    <location>
        <begin position="202"/>
        <end position="245"/>
    </location>
</feature>
<feature type="region of interest" description="Disordered" evidence="1">
    <location>
        <begin position="259"/>
        <end position="285"/>
    </location>
</feature>
<dbReference type="EMBL" id="CP021170">
    <property type="protein sequence ID" value="ARR10769.1"/>
    <property type="molecule type" value="Genomic_DNA"/>
</dbReference>
<name>A0A1X9T4G9_9BACL</name>
<reference evidence="4 5" key="1">
    <citation type="journal article" date="2016" name="Int. J. Syst. Evol. Microbiol.">
        <title>Paenibacillus damxungensis sp. nov., isolated from raw yak (Bos grunniens) milk.</title>
        <authorList>
            <person name="Wu Z."/>
            <person name="Gao C."/>
            <person name="Han J."/>
            <person name="Liu Z."/>
        </authorList>
    </citation>
    <scope>NUCLEOTIDE SEQUENCE [LARGE SCALE GENOMIC DNA]</scope>
    <source>
        <strain evidence="4 5">BD3526</strain>
        <plasmid evidence="4 5">unnamed1</plasmid>
    </source>
</reference>
<evidence type="ECO:0000256" key="2">
    <source>
        <dbReference type="SAM" id="Phobius"/>
    </source>
</evidence>
<evidence type="ECO:0000313" key="5">
    <source>
        <dbReference type="Proteomes" id="UP000078148"/>
    </source>
</evidence>
<feature type="domain" description="Excalibur calcium-binding" evidence="3">
    <location>
        <begin position="249"/>
        <end position="285"/>
    </location>
</feature>
<feature type="region of interest" description="Disordered" evidence="1">
    <location>
        <begin position="62"/>
        <end position="81"/>
    </location>
</feature>
<dbReference type="InterPro" id="IPR008613">
    <property type="entry name" value="Excalibur_Ca-bd_domain"/>
</dbReference>
<keyword evidence="2" id="KW-1133">Transmembrane helix</keyword>
<keyword evidence="4" id="KW-0614">Plasmid</keyword>
<feature type="transmembrane region" description="Helical" evidence="2">
    <location>
        <begin position="6"/>
        <end position="24"/>
    </location>
</feature>
<evidence type="ECO:0000313" key="4">
    <source>
        <dbReference type="EMBL" id="ARR10769.1"/>
    </source>
</evidence>
<dbReference type="Pfam" id="PF05901">
    <property type="entry name" value="Excalibur"/>
    <property type="match status" value="1"/>
</dbReference>